<sequence length="99" mass="11351">MLFLNNTQRGLLIVPSTDGTSRFVRGNGRRFAVSKSRRLWHERPERRNSPVLPPQGGNRRLLDLPVDAEPIIGQDLVMWLQISKILVTKIFFLVCLSKI</sequence>
<name>A0A8D8C0M2_CULPI</name>
<accession>A0A8D8C0M2</accession>
<dbReference type="AlphaFoldDB" id="A0A8D8C0M2"/>
<organism evidence="1">
    <name type="scientific">Culex pipiens</name>
    <name type="common">House mosquito</name>
    <dbReference type="NCBI Taxonomy" id="7175"/>
    <lineage>
        <taxon>Eukaryota</taxon>
        <taxon>Metazoa</taxon>
        <taxon>Ecdysozoa</taxon>
        <taxon>Arthropoda</taxon>
        <taxon>Hexapoda</taxon>
        <taxon>Insecta</taxon>
        <taxon>Pterygota</taxon>
        <taxon>Neoptera</taxon>
        <taxon>Endopterygota</taxon>
        <taxon>Diptera</taxon>
        <taxon>Nematocera</taxon>
        <taxon>Culicoidea</taxon>
        <taxon>Culicidae</taxon>
        <taxon>Culicinae</taxon>
        <taxon>Culicini</taxon>
        <taxon>Culex</taxon>
        <taxon>Culex</taxon>
    </lineage>
</organism>
<reference evidence="1" key="1">
    <citation type="submission" date="2021-05" db="EMBL/GenBank/DDBJ databases">
        <authorList>
            <person name="Alioto T."/>
            <person name="Alioto T."/>
            <person name="Gomez Garrido J."/>
        </authorList>
    </citation>
    <scope>NUCLEOTIDE SEQUENCE</scope>
</reference>
<dbReference type="EMBL" id="HBUE01098002">
    <property type="protein sequence ID" value="CAG6483904.1"/>
    <property type="molecule type" value="Transcribed_RNA"/>
</dbReference>
<evidence type="ECO:0000313" key="1">
    <source>
        <dbReference type="EMBL" id="CAG6483904.1"/>
    </source>
</evidence>
<proteinExistence type="predicted"/>
<dbReference type="EMBL" id="HBUE01097995">
    <property type="protein sequence ID" value="CAG6483903.1"/>
    <property type="molecule type" value="Transcribed_RNA"/>
</dbReference>
<protein>
    <submittedName>
        <fullName evidence="1">(northern house mosquito) hypothetical protein</fullName>
    </submittedName>
</protein>